<dbReference type="AlphaFoldDB" id="A0A7U5YE27"/>
<gene>
    <name evidence="2" type="ORF">DOE59_05970</name>
</gene>
<dbReference type="RefSeq" id="WP_154714338.1">
    <property type="nucleotide sequence ID" value="NZ_CP029989.1"/>
</dbReference>
<protein>
    <submittedName>
        <fullName evidence="2">Inovirus Gp2 family protein</fullName>
    </submittedName>
</protein>
<accession>A0A7U5YE27</accession>
<reference evidence="2 3" key="1">
    <citation type="submission" date="2018-06" db="EMBL/GenBank/DDBJ databases">
        <title>Salmonella Enterica genomes from various sources.</title>
        <authorList>
            <person name="Nash J.H.E."/>
            <person name="Robertson J."/>
            <person name="Bessonov K."/>
        </authorList>
    </citation>
    <scope>NUCLEOTIDE SEQUENCE [LARGE SCALE GENOMIC DNA]</scope>
    <source>
        <strain evidence="2 3">SA20121591</strain>
    </source>
</reference>
<dbReference type="EMBL" id="CP029989">
    <property type="protein sequence ID" value="AXC71187.1"/>
    <property type="molecule type" value="Genomic_DNA"/>
</dbReference>
<organism evidence="2 3">
    <name type="scientific">Salmonella enterica subsp. diarizonae serovar 48:i:z</name>
    <dbReference type="NCBI Taxonomy" id="1192842"/>
    <lineage>
        <taxon>Bacteria</taxon>
        <taxon>Pseudomonadati</taxon>
        <taxon>Pseudomonadota</taxon>
        <taxon>Gammaproteobacteria</taxon>
        <taxon>Enterobacterales</taxon>
        <taxon>Enterobacteriaceae</taxon>
        <taxon>Salmonella</taxon>
    </lineage>
</organism>
<evidence type="ECO:0000313" key="2">
    <source>
        <dbReference type="EMBL" id="AXC71187.1"/>
    </source>
</evidence>
<dbReference type="InterPro" id="IPR057271">
    <property type="entry name" value="YagK_YfjJ_C"/>
</dbReference>
<sequence length="205" mass="24282">MNINTAGFGPLNEKHITRIQETLDKSLEEHPRILLLRVDLHLPDEGHADSAVITRFIVSLKEQIKSDLHRKKTSGKRTFPCYLRHIWVREFSQTGKKHYHVALLMNKDNYAYPGNYKPTDGVYPHNLAVMIMEAWVRALNLVRDDNYRRYYSLVHFPRHCSFHLIKYSADFKEQYQSTMERLSYFAKEYSKDYSDGQRNFGCSQY</sequence>
<dbReference type="Proteomes" id="UP000252003">
    <property type="component" value="Chromosome"/>
</dbReference>
<feature type="domain" description="YagK/YfjJ C-terminal" evidence="1">
    <location>
        <begin position="27"/>
        <end position="203"/>
    </location>
</feature>
<name>A0A7U5YE27_SALDZ</name>
<evidence type="ECO:0000313" key="3">
    <source>
        <dbReference type="Proteomes" id="UP000252003"/>
    </source>
</evidence>
<proteinExistence type="predicted"/>
<evidence type="ECO:0000259" key="1">
    <source>
        <dbReference type="Pfam" id="PF11726"/>
    </source>
</evidence>
<dbReference type="Pfam" id="PF11726">
    <property type="entry name" value="YagK_YfjJ_C"/>
    <property type="match status" value="1"/>
</dbReference>